<name>A0ABY6J196_9BACT</name>
<evidence type="ECO:0000256" key="1">
    <source>
        <dbReference type="SAM" id="SignalP"/>
    </source>
</evidence>
<keyword evidence="1" id="KW-0732">Signal</keyword>
<dbReference type="RefSeq" id="WP_264281504.1">
    <property type="nucleotide sequence ID" value="NZ_CP107006.1"/>
</dbReference>
<protein>
    <recommendedName>
        <fullName evidence="4">Outer membrane protein beta-barrel domain-containing protein</fullName>
    </recommendedName>
</protein>
<proteinExistence type="predicted"/>
<dbReference type="Proteomes" id="UP001162741">
    <property type="component" value="Chromosome"/>
</dbReference>
<evidence type="ECO:0000313" key="2">
    <source>
        <dbReference type="EMBL" id="UYQ93426.1"/>
    </source>
</evidence>
<evidence type="ECO:0000313" key="3">
    <source>
        <dbReference type="Proteomes" id="UP001162741"/>
    </source>
</evidence>
<evidence type="ECO:0008006" key="4">
    <source>
        <dbReference type="Google" id="ProtNLM"/>
    </source>
</evidence>
<sequence length="191" mass="20235">MRQYCLFLFLLLAFTAPATAQDDVPSFSHGLGVGFYFGRPTTAIGLTYSPRLNLLQLGKEATFSVGTHAALLGSTLSASSDDVSEETSSADFSSYCVDIPLLLEFNFGAAALPDGSDHRFGFFLGAGYGFHNSGAKDGRDMHTNGPVVSGGLRFSAGSGEAAFELRGKYMFDKLSFFGNEGIAGLGVSYLF</sequence>
<feature type="chain" id="PRO_5045346954" description="Outer membrane protein beta-barrel domain-containing protein" evidence="1">
    <location>
        <begin position="21"/>
        <end position="191"/>
    </location>
</feature>
<feature type="signal peptide" evidence="1">
    <location>
        <begin position="1"/>
        <end position="20"/>
    </location>
</feature>
<organism evidence="2 3">
    <name type="scientific">Chitinophaga horti</name>
    <dbReference type="NCBI Taxonomy" id="2920382"/>
    <lineage>
        <taxon>Bacteria</taxon>
        <taxon>Pseudomonadati</taxon>
        <taxon>Bacteroidota</taxon>
        <taxon>Chitinophagia</taxon>
        <taxon>Chitinophagales</taxon>
        <taxon>Chitinophagaceae</taxon>
        <taxon>Chitinophaga</taxon>
    </lineage>
</organism>
<dbReference type="EMBL" id="CP107006">
    <property type="protein sequence ID" value="UYQ93426.1"/>
    <property type="molecule type" value="Genomic_DNA"/>
</dbReference>
<accession>A0ABY6J196</accession>
<gene>
    <name evidence="2" type="ORF">MKQ68_25425</name>
</gene>
<keyword evidence="3" id="KW-1185">Reference proteome</keyword>
<reference evidence="2" key="1">
    <citation type="submission" date="2022-10" db="EMBL/GenBank/DDBJ databases">
        <title>Chitinophaga sp. nov., isolated from soil.</title>
        <authorList>
            <person name="Jeon C.O."/>
        </authorList>
    </citation>
    <scope>NUCLEOTIDE SEQUENCE</scope>
    <source>
        <strain evidence="2">R8</strain>
    </source>
</reference>